<feature type="transmembrane region" description="Helical" evidence="1">
    <location>
        <begin position="5"/>
        <end position="27"/>
    </location>
</feature>
<evidence type="ECO:0000256" key="1">
    <source>
        <dbReference type="SAM" id="Phobius"/>
    </source>
</evidence>
<sequence>MRRYVIRIAIFGLLGPAATHLGFYLLVRHAERWWWPQPAIYLVELLPFLLCAVIDGALKDARAWERAVVAGISALVASSLALAIVFGGFGAWTFGLAAPLAAVACSILATGTDVPDSTDPIDRL</sequence>
<keyword evidence="1" id="KW-1133">Transmembrane helix</keyword>
<evidence type="ECO:0000313" key="3">
    <source>
        <dbReference type="Proteomes" id="UP000594015"/>
    </source>
</evidence>
<dbReference type="AlphaFoldDB" id="A0AAE7TL96"/>
<protein>
    <submittedName>
        <fullName evidence="2">Uncharacterized protein</fullName>
    </submittedName>
</protein>
<gene>
    <name evidence="2" type="ORF">WN72_40940</name>
</gene>
<organism evidence="2 3">
    <name type="scientific">Bradyrhizobium arachidis</name>
    <dbReference type="NCBI Taxonomy" id="858423"/>
    <lineage>
        <taxon>Bacteria</taxon>
        <taxon>Pseudomonadati</taxon>
        <taxon>Pseudomonadota</taxon>
        <taxon>Alphaproteobacteria</taxon>
        <taxon>Hyphomicrobiales</taxon>
        <taxon>Nitrobacteraceae</taxon>
        <taxon>Bradyrhizobium</taxon>
    </lineage>
</organism>
<evidence type="ECO:0000313" key="2">
    <source>
        <dbReference type="EMBL" id="QOZ71951.1"/>
    </source>
</evidence>
<feature type="transmembrane region" description="Helical" evidence="1">
    <location>
        <begin position="67"/>
        <end position="86"/>
    </location>
</feature>
<accession>A0AAE7TL96</accession>
<name>A0AAE7TL96_9BRAD</name>
<reference evidence="2 3" key="1">
    <citation type="submission" date="2018-06" db="EMBL/GenBank/DDBJ databases">
        <title>Comparative genomics of Bradyrhizobium nodulating Arachidis hypogaea.</title>
        <authorList>
            <person name="Li Y."/>
        </authorList>
    </citation>
    <scope>NUCLEOTIDE SEQUENCE [LARGE SCALE GENOMIC DNA]</scope>
    <source>
        <strain evidence="2 3">CCBAU 051107</strain>
    </source>
</reference>
<proteinExistence type="predicted"/>
<dbReference type="Proteomes" id="UP000594015">
    <property type="component" value="Chromosome"/>
</dbReference>
<feature type="transmembrane region" description="Helical" evidence="1">
    <location>
        <begin position="39"/>
        <end position="58"/>
    </location>
</feature>
<keyword evidence="1" id="KW-0812">Transmembrane</keyword>
<keyword evidence="1" id="KW-0472">Membrane</keyword>
<dbReference type="KEGG" id="barh:WN72_40940"/>
<dbReference type="EMBL" id="CP030050">
    <property type="protein sequence ID" value="QOZ71951.1"/>
    <property type="molecule type" value="Genomic_DNA"/>
</dbReference>